<dbReference type="Gene3D" id="3.30.450.20">
    <property type="entry name" value="PAS domain"/>
    <property type="match status" value="2"/>
</dbReference>
<feature type="domain" description="Histidine kinase" evidence="2">
    <location>
        <begin position="184"/>
        <end position="371"/>
    </location>
</feature>
<evidence type="ECO:0000256" key="1">
    <source>
        <dbReference type="SAM" id="Phobius"/>
    </source>
</evidence>
<dbReference type="SUPFAM" id="SSF55785">
    <property type="entry name" value="PYP-like sensor domain (PAS domain)"/>
    <property type="match status" value="1"/>
</dbReference>
<dbReference type="InterPro" id="IPR003594">
    <property type="entry name" value="HATPase_dom"/>
</dbReference>
<organism evidence="3 4">
    <name type="scientific">Methanothermobacter defluvii</name>
    <dbReference type="NCBI Taxonomy" id="49339"/>
    <lineage>
        <taxon>Archaea</taxon>
        <taxon>Methanobacteriati</taxon>
        <taxon>Methanobacteriota</taxon>
        <taxon>Methanomada group</taxon>
        <taxon>Methanobacteria</taxon>
        <taxon>Methanobacteriales</taxon>
        <taxon>Methanobacteriaceae</taxon>
        <taxon>Methanothermobacter</taxon>
    </lineage>
</organism>
<gene>
    <name evidence="3" type="ORF">C7452_0256</name>
</gene>
<dbReference type="InterPro" id="IPR036890">
    <property type="entry name" value="HATPase_C_sf"/>
</dbReference>
<keyword evidence="4" id="KW-1185">Reference proteome</keyword>
<name>A0A371NCL2_9EURY</name>
<dbReference type="Pfam" id="PF02518">
    <property type="entry name" value="HATPase_c"/>
    <property type="match status" value="1"/>
</dbReference>
<dbReference type="InterPro" id="IPR011495">
    <property type="entry name" value="Sig_transdc_His_kin_sub2_dim/P"/>
</dbReference>
<dbReference type="InterPro" id="IPR035965">
    <property type="entry name" value="PAS-like_dom_sf"/>
</dbReference>
<proteinExistence type="predicted"/>
<evidence type="ECO:0000313" key="3">
    <source>
        <dbReference type="EMBL" id="REE28255.1"/>
    </source>
</evidence>
<dbReference type="InterPro" id="IPR005467">
    <property type="entry name" value="His_kinase_dom"/>
</dbReference>
<protein>
    <submittedName>
        <fullName evidence="3">PAS domain S-box-containing protein</fullName>
    </submittedName>
</protein>
<feature type="transmembrane region" description="Helical" evidence="1">
    <location>
        <begin position="12"/>
        <end position="30"/>
    </location>
</feature>
<dbReference type="SMART" id="SM00387">
    <property type="entry name" value="HATPase_c"/>
    <property type="match status" value="1"/>
</dbReference>
<evidence type="ECO:0000259" key="2">
    <source>
        <dbReference type="PROSITE" id="PS50109"/>
    </source>
</evidence>
<keyword evidence="1" id="KW-0472">Membrane</keyword>
<dbReference type="RefSeq" id="WP_115891971.1">
    <property type="nucleotide sequence ID" value="NZ_QREL01000001.1"/>
</dbReference>
<dbReference type="Pfam" id="PF07568">
    <property type="entry name" value="HisKA_2"/>
    <property type="match status" value="1"/>
</dbReference>
<dbReference type="EMBL" id="QREL01000001">
    <property type="protein sequence ID" value="REE28255.1"/>
    <property type="molecule type" value="Genomic_DNA"/>
</dbReference>
<feature type="transmembrane region" description="Helical" evidence="1">
    <location>
        <begin position="36"/>
        <end position="62"/>
    </location>
</feature>
<dbReference type="Proteomes" id="UP000256864">
    <property type="component" value="Unassembled WGS sequence"/>
</dbReference>
<keyword evidence="1" id="KW-0812">Transmembrane</keyword>
<dbReference type="AlphaFoldDB" id="A0A371NCL2"/>
<dbReference type="PROSITE" id="PS50109">
    <property type="entry name" value="HIS_KIN"/>
    <property type="match status" value="1"/>
</dbReference>
<reference evidence="3 4" key="1">
    <citation type="submission" date="2018-07" db="EMBL/GenBank/DDBJ databases">
        <title>Genomic Encyclopedia of Type Strains, Phase IV (KMG-IV): sequencing the most valuable type-strain genomes for metagenomic binning, comparative biology and taxonomic classification.</title>
        <authorList>
            <person name="Goeker M."/>
        </authorList>
    </citation>
    <scope>NUCLEOTIDE SEQUENCE [LARGE SCALE GENOMIC DNA]</scope>
    <source>
        <strain evidence="3 4">DSM 7466</strain>
    </source>
</reference>
<dbReference type="PANTHER" id="PTHR43065">
    <property type="entry name" value="SENSOR HISTIDINE KINASE"/>
    <property type="match status" value="1"/>
</dbReference>
<sequence>MDPERDALRIALYYALFSIIWILSSDYLIFQPSFVAGISIIKGSLFIILTSLLLYSILRLYLKSLSEKERSLRISEYKFRSLFMELPVGVVLMDTSGRILESNPAMGRLHGDSLDGMLIGDIHPDLEAGPDREFMVRVGGRWLRVVIIRIEGGFLGIFEDLTDIKNSEEAARRALEANRTLLAELHHRVKNNLQVISSLINIQSSKMSREQAEIMRSLQLRIKSMAVIHEILLSRPESSSINFASYVGGLTGYLRDMYQSAAEFEVDVPDVEFNIETAAPLGLIVGELVSNSIRHAFTDGGIIRISLEALDDGFILEVADNGRGLPDNFSIEESGGIGLELVKNLVGQLEGSIECHSNDWTTFRVEFRELGYPDRIGGNGLR</sequence>
<accession>A0A371NCL2</accession>
<comment type="caution">
    <text evidence="3">The sequence shown here is derived from an EMBL/GenBank/DDBJ whole genome shotgun (WGS) entry which is preliminary data.</text>
</comment>
<dbReference type="Pfam" id="PF13188">
    <property type="entry name" value="PAS_8"/>
    <property type="match status" value="1"/>
</dbReference>
<dbReference type="PANTHER" id="PTHR43065:SF23">
    <property type="entry name" value="SENSOR HISTIDINE KINASE PDTAS"/>
    <property type="match status" value="1"/>
</dbReference>
<dbReference type="NCBIfam" id="TIGR00229">
    <property type="entry name" value="sensory_box"/>
    <property type="match status" value="1"/>
</dbReference>
<dbReference type="Gene3D" id="3.30.565.10">
    <property type="entry name" value="Histidine kinase-like ATPase, C-terminal domain"/>
    <property type="match status" value="1"/>
</dbReference>
<dbReference type="InterPro" id="IPR000014">
    <property type="entry name" value="PAS"/>
</dbReference>
<dbReference type="SUPFAM" id="SSF55874">
    <property type="entry name" value="ATPase domain of HSP90 chaperone/DNA topoisomerase II/histidine kinase"/>
    <property type="match status" value="1"/>
</dbReference>
<evidence type="ECO:0000313" key="4">
    <source>
        <dbReference type="Proteomes" id="UP000256864"/>
    </source>
</evidence>
<keyword evidence="1" id="KW-1133">Transmembrane helix</keyword>